<evidence type="ECO:0000259" key="2">
    <source>
        <dbReference type="Pfam" id="PF00176"/>
    </source>
</evidence>
<evidence type="ECO:0000313" key="3">
    <source>
        <dbReference type="EMBL" id="SVE49989.1"/>
    </source>
</evidence>
<dbReference type="GO" id="GO:0031297">
    <property type="term" value="P:replication fork processing"/>
    <property type="evidence" value="ECO:0007669"/>
    <property type="project" value="TreeGrafter"/>
</dbReference>
<dbReference type="PANTHER" id="PTHR45766">
    <property type="entry name" value="DNA ANNEALING HELICASE AND ENDONUCLEASE ZRANB3 FAMILY MEMBER"/>
    <property type="match status" value="1"/>
</dbReference>
<dbReference type="GO" id="GO:0006281">
    <property type="term" value="P:DNA repair"/>
    <property type="evidence" value="ECO:0007669"/>
    <property type="project" value="TreeGrafter"/>
</dbReference>
<dbReference type="GO" id="GO:0016787">
    <property type="term" value="F:hydrolase activity"/>
    <property type="evidence" value="ECO:0007669"/>
    <property type="project" value="UniProtKB-KW"/>
</dbReference>
<sequence length="233" mass="25937">PGLRTNTAREFAKFAPHLTLQFPSGKKTSCLSDTDVIVVGDSVVKDWASTIVEANPGALCVDEIHREKSHKSRRTQGVREIARSVRGPIIGASGTPLMNHPGELVAILDILSVLPQFGGVTNFLDVYCPRIPGNRWGARGIDWSMLSELNAKLLDRCMIRTKKEDVLDDLPEHGRLVMALDMSRRHRAEYRQAESDLIEYLRENRGYSRARLNSAAKAEALVRIGILRELAGR</sequence>
<proteinExistence type="predicted"/>
<dbReference type="SUPFAM" id="SSF52540">
    <property type="entry name" value="P-loop containing nucleoside triphosphate hydrolases"/>
    <property type="match status" value="1"/>
</dbReference>
<dbReference type="Pfam" id="PF00176">
    <property type="entry name" value="SNF2-rel_dom"/>
    <property type="match status" value="1"/>
</dbReference>
<dbReference type="EMBL" id="UINC01221591">
    <property type="protein sequence ID" value="SVE49989.1"/>
    <property type="molecule type" value="Genomic_DNA"/>
</dbReference>
<evidence type="ECO:0000256" key="1">
    <source>
        <dbReference type="ARBA" id="ARBA00022801"/>
    </source>
</evidence>
<protein>
    <recommendedName>
        <fullName evidence="2">SNF2 N-terminal domain-containing protein</fullName>
    </recommendedName>
</protein>
<dbReference type="PANTHER" id="PTHR45766:SF6">
    <property type="entry name" value="SWI_SNF-RELATED MATRIX-ASSOCIATED ACTIN-DEPENDENT REGULATOR OF CHROMATIN SUBFAMILY A-LIKE PROTEIN 1"/>
    <property type="match status" value="1"/>
</dbReference>
<accession>A0A383E066</accession>
<feature type="non-terminal residue" evidence="3">
    <location>
        <position position="233"/>
    </location>
</feature>
<dbReference type="InterPro" id="IPR000330">
    <property type="entry name" value="SNF2_N"/>
</dbReference>
<dbReference type="InterPro" id="IPR027417">
    <property type="entry name" value="P-loop_NTPase"/>
</dbReference>
<dbReference type="InterPro" id="IPR038718">
    <property type="entry name" value="SNF2-like_sf"/>
</dbReference>
<dbReference type="AlphaFoldDB" id="A0A383E066"/>
<dbReference type="GO" id="GO:0005524">
    <property type="term" value="F:ATP binding"/>
    <property type="evidence" value="ECO:0007669"/>
    <property type="project" value="InterPro"/>
</dbReference>
<feature type="non-terminal residue" evidence="3">
    <location>
        <position position="1"/>
    </location>
</feature>
<keyword evidence="1" id="KW-0378">Hydrolase</keyword>
<name>A0A383E066_9ZZZZ</name>
<reference evidence="3" key="1">
    <citation type="submission" date="2018-05" db="EMBL/GenBank/DDBJ databases">
        <authorList>
            <person name="Lanie J.A."/>
            <person name="Ng W.-L."/>
            <person name="Kazmierczak K.M."/>
            <person name="Andrzejewski T.M."/>
            <person name="Davidsen T.M."/>
            <person name="Wayne K.J."/>
            <person name="Tettelin H."/>
            <person name="Glass J.I."/>
            <person name="Rusch D."/>
            <person name="Podicherti R."/>
            <person name="Tsui H.-C.T."/>
            <person name="Winkler M.E."/>
        </authorList>
    </citation>
    <scope>NUCLEOTIDE SEQUENCE</scope>
</reference>
<feature type="domain" description="SNF2 N-terminal" evidence="2">
    <location>
        <begin position="27"/>
        <end position="196"/>
    </location>
</feature>
<gene>
    <name evidence="3" type="ORF">METZ01_LOCUS502843</name>
</gene>
<organism evidence="3">
    <name type="scientific">marine metagenome</name>
    <dbReference type="NCBI Taxonomy" id="408172"/>
    <lineage>
        <taxon>unclassified sequences</taxon>
        <taxon>metagenomes</taxon>
        <taxon>ecological metagenomes</taxon>
    </lineage>
</organism>
<dbReference type="Gene3D" id="3.40.50.10810">
    <property type="entry name" value="Tandem AAA-ATPase domain"/>
    <property type="match status" value="1"/>
</dbReference>
<dbReference type="Gene3D" id="3.40.50.300">
    <property type="entry name" value="P-loop containing nucleotide triphosphate hydrolases"/>
    <property type="match status" value="1"/>
</dbReference>